<dbReference type="AlphaFoldDB" id="A0A1Y2M6U0"/>
<gene>
    <name evidence="1" type="ORF">B5807_03882</name>
</gene>
<dbReference type="EMBL" id="KZ107840">
    <property type="protein sequence ID" value="OSS51813.1"/>
    <property type="molecule type" value="Genomic_DNA"/>
</dbReference>
<evidence type="ECO:0000313" key="2">
    <source>
        <dbReference type="Proteomes" id="UP000193240"/>
    </source>
</evidence>
<accession>A0A1Y2M6U0</accession>
<name>A0A1Y2M6U0_EPING</name>
<dbReference type="Proteomes" id="UP000193240">
    <property type="component" value="Unassembled WGS sequence"/>
</dbReference>
<sequence>MLLSAIHRAANDTLYTYNPLIKLLWAACTCTGEVYPAWPLALVVVSAPTNVITTKFSWCRSVAMRGLHVRSSMMLSSFVGFLSVQGSCRCSFDQAMRNATKHLRSNVGCRSQTRLITRNDSQ</sequence>
<dbReference type="InParanoid" id="A0A1Y2M6U0"/>
<proteinExistence type="predicted"/>
<evidence type="ECO:0000313" key="1">
    <source>
        <dbReference type="EMBL" id="OSS51813.1"/>
    </source>
</evidence>
<keyword evidence="2" id="KW-1185">Reference proteome</keyword>
<reference evidence="1 2" key="1">
    <citation type="journal article" date="2017" name="Genome Announc.">
        <title>Genome sequence of the saprophytic ascomycete Epicoccum nigrum ICMP 19927 strain isolated from New Zealand.</title>
        <authorList>
            <person name="Fokin M."/>
            <person name="Fleetwood D."/>
            <person name="Weir B.S."/>
            <person name="Villas-Boas S.G."/>
        </authorList>
    </citation>
    <scope>NUCLEOTIDE SEQUENCE [LARGE SCALE GENOMIC DNA]</scope>
    <source>
        <strain evidence="1 2">ICMP 19927</strain>
    </source>
</reference>
<protein>
    <submittedName>
        <fullName evidence="1">Uncharacterized protein</fullName>
    </submittedName>
</protein>
<organism evidence="1 2">
    <name type="scientific">Epicoccum nigrum</name>
    <name type="common">Soil fungus</name>
    <name type="synonym">Epicoccum purpurascens</name>
    <dbReference type="NCBI Taxonomy" id="105696"/>
    <lineage>
        <taxon>Eukaryota</taxon>
        <taxon>Fungi</taxon>
        <taxon>Dikarya</taxon>
        <taxon>Ascomycota</taxon>
        <taxon>Pezizomycotina</taxon>
        <taxon>Dothideomycetes</taxon>
        <taxon>Pleosporomycetidae</taxon>
        <taxon>Pleosporales</taxon>
        <taxon>Pleosporineae</taxon>
        <taxon>Didymellaceae</taxon>
        <taxon>Epicoccum</taxon>
    </lineage>
</organism>